<reference evidence="1 2" key="1">
    <citation type="submission" date="2022-08" db="EMBL/GenBank/DDBJ databases">
        <title>Whole genome sequencing-based tracing of a 2022 introduction and outbreak of Xanthomonas hortorum pv. pelargonii.</title>
        <authorList>
            <person name="Iruegas-Bocardo F."/>
            <person name="Weisberg A.K."/>
            <person name="Riutta E.R."/>
            <person name="Kilday K."/>
            <person name="Bonkowski J.C."/>
            <person name="Creswell T."/>
            <person name="Daughtrey M.L."/>
            <person name="Rane K."/>
            <person name="Grunwald N.J."/>
            <person name="Chang J.H."/>
            <person name="Putnam M.L."/>
        </authorList>
    </citation>
    <scope>NUCLEOTIDE SEQUENCE [LARGE SCALE GENOMIC DNA]</scope>
    <source>
        <strain evidence="1 2">22-323</strain>
    </source>
</reference>
<dbReference type="EMBL" id="CP103836">
    <property type="protein sequence ID" value="WOB50569.1"/>
    <property type="molecule type" value="Genomic_DNA"/>
</dbReference>
<evidence type="ECO:0000313" key="2">
    <source>
        <dbReference type="Proteomes" id="UP001302716"/>
    </source>
</evidence>
<proteinExistence type="predicted"/>
<dbReference type="Proteomes" id="UP001302716">
    <property type="component" value="Chromosome"/>
</dbReference>
<organism evidence="1 2">
    <name type="scientific">Xanthomonas hydrangeae</name>
    <dbReference type="NCBI Taxonomy" id="2775159"/>
    <lineage>
        <taxon>Bacteria</taxon>
        <taxon>Pseudomonadati</taxon>
        <taxon>Pseudomonadota</taxon>
        <taxon>Gammaproteobacteria</taxon>
        <taxon>Lysobacterales</taxon>
        <taxon>Lysobacteraceae</taxon>
        <taxon>Xanthomonas</taxon>
    </lineage>
</organism>
<dbReference type="AlphaFoldDB" id="A0AAU0BEF4"/>
<sequence length="87" mass="9744">MVPDRGDGDIQDRAGRCGIDDWLDGQAQLADIQRSIASQHNADEHLLRTRRHLQRNGAACTRRAADRIGLRAFERQAFAMRVIGAHP</sequence>
<protein>
    <submittedName>
        <fullName evidence="1">Uncharacterized protein</fullName>
    </submittedName>
</protein>
<gene>
    <name evidence="1" type="ORF">NYR97_03960</name>
</gene>
<evidence type="ECO:0000313" key="1">
    <source>
        <dbReference type="EMBL" id="WOB50569.1"/>
    </source>
</evidence>
<dbReference type="RefSeq" id="WP_316696785.1">
    <property type="nucleotide sequence ID" value="NZ_CP103836.1"/>
</dbReference>
<accession>A0AAU0BEF4</accession>
<keyword evidence="2" id="KW-1185">Reference proteome</keyword>
<name>A0AAU0BEF4_9XANT</name>